<dbReference type="EMBL" id="AAILSW010000041">
    <property type="protein sequence ID" value="ECF6075756.1"/>
    <property type="molecule type" value="Genomic_DNA"/>
</dbReference>
<organism evidence="1">
    <name type="scientific">Salmonella houtenae</name>
    <dbReference type="NCBI Taxonomy" id="59205"/>
    <lineage>
        <taxon>Bacteria</taxon>
        <taxon>Pseudomonadati</taxon>
        <taxon>Pseudomonadota</taxon>
        <taxon>Gammaproteobacteria</taxon>
        <taxon>Enterobacterales</taxon>
        <taxon>Enterobacteriaceae</taxon>
        <taxon>Salmonella</taxon>
    </lineage>
</organism>
<evidence type="ECO:0000313" key="1">
    <source>
        <dbReference type="EMBL" id="ECF6075756.1"/>
    </source>
</evidence>
<dbReference type="PANTHER" id="PTHR34413:SF2">
    <property type="entry name" value="PROPHAGE TAIL FIBER ASSEMBLY PROTEIN HOMOLOG TFAE-RELATED"/>
    <property type="match status" value="1"/>
</dbReference>
<dbReference type="AlphaFoldDB" id="A0A5Y2SIV9"/>
<sequence>MRWPNLLCHYTSVSPDDEYQKWDGKTWVKDEAAEKTAQLRQAEETKNRLLQMASEKIAPLQDAVDLGIATDEEKSQPAEWKKYRVLVNRVDTSNPDWPDVPVSQ</sequence>
<dbReference type="PANTHER" id="PTHR34413">
    <property type="entry name" value="PROPHAGE TAIL FIBER ASSEMBLY PROTEIN HOMOLOG TFAE-RELATED-RELATED"/>
    <property type="match status" value="1"/>
</dbReference>
<dbReference type="InterPro" id="IPR051220">
    <property type="entry name" value="TFA_Chaperone"/>
</dbReference>
<reference evidence="1" key="1">
    <citation type="submission" date="2019-07" db="EMBL/GenBank/DDBJ databases">
        <authorList>
            <person name="Ashton P.M."/>
            <person name="Dallman T."/>
            <person name="Nair S."/>
            <person name="De Pinna E."/>
            <person name="Peters T."/>
            <person name="Grant K."/>
        </authorList>
    </citation>
    <scope>NUCLEOTIDE SEQUENCE [LARGE SCALE GENOMIC DNA]</scope>
    <source>
        <strain evidence="1">674345</strain>
    </source>
</reference>
<dbReference type="Pfam" id="PF02413">
    <property type="entry name" value="Caudo_TAP"/>
    <property type="match status" value="1"/>
</dbReference>
<accession>A0A5Y2SIV9</accession>
<protein>
    <submittedName>
        <fullName evidence="1">Tail fiber assembly protein</fullName>
    </submittedName>
</protein>
<name>A0A5Y2SIV9_SALHO</name>
<comment type="caution">
    <text evidence="1">The sequence shown here is derived from an EMBL/GenBank/DDBJ whole genome shotgun (WGS) entry which is preliminary data.</text>
</comment>
<proteinExistence type="predicted"/>
<dbReference type="InterPro" id="IPR003458">
    <property type="entry name" value="Phage_T4_Gp38_tail_assem"/>
</dbReference>
<gene>
    <name evidence="1" type="ORF">FNH47_17375</name>
</gene>
<dbReference type="Proteomes" id="UP000839836">
    <property type="component" value="Unassembled WGS sequence"/>
</dbReference>